<reference evidence="2" key="1">
    <citation type="journal article" date="2011" name="Genome Biol.">
        <title>The draft genome of the carcinogenic human liver fluke Clonorchis sinensis.</title>
        <authorList>
            <person name="Wang X."/>
            <person name="Chen W."/>
            <person name="Huang Y."/>
            <person name="Sun J."/>
            <person name="Men J."/>
            <person name="Liu H."/>
            <person name="Luo F."/>
            <person name="Guo L."/>
            <person name="Lv X."/>
            <person name="Deng C."/>
            <person name="Zhou C."/>
            <person name="Fan Y."/>
            <person name="Li X."/>
            <person name="Huang L."/>
            <person name="Hu Y."/>
            <person name="Liang C."/>
            <person name="Hu X."/>
            <person name="Xu J."/>
            <person name="Yu X."/>
        </authorList>
    </citation>
    <scope>NUCLEOTIDE SEQUENCE [LARGE SCALE GENOMIC DNA]</scope>
    <source>
        <strain evidence="2">Henan</strain>
    </source>
</reference>
<feature type="non-terminal residue" evidence="2">
    <location>
        <position position="183"/>
    </location>
</feature>
<reference key="2">
    <citation type="submission" date="2011-10" db="EMBL/GenBank/DDBJ databases">
        <title>The genome and transcriptome sequence of Clonorchis sinensis provide insights into the carcinogenic liver fluke.</title>
        <authorList>
            <person name="Wang X."/>
            <person name="Huang Y."/>
            <person name="Chen W."/>
            <person name="Liu H."/>
            <person name="Guo L."/>
            <person name="Chen Y."/>
            <person name="Luo F."/>
            <person name="Zhou W."/>
            <person name="Sun J."/>
            <person name="Mao Q."/>
            <person name="Liang P."/>
            <person name="Zhou C."/>
            <person name="Tian Y."/>
            <person name="Men J."/>
            <person name="Lv X."/>
            <person name="Huang L."/>
            <person name="Zhou J."/>
            <person name="Hu Y."/>
            <person name="Li R."/>
            <person name="Zhang F."/>
            <person name="Lei H."/>
            <person name="Li X."/>
            <person name="Hu X."/>
            <person name="Liang C."/>
            <person name="Xu J."/>
            <person name="Wu Z."/>
            <person name="Yu X."/>
        </authorList>
    </citation>
    <scope>NUCLEOTIDE SEQUENCE</scope>
    <source>
        <strain>Henan</strain>
    </source>
</reference>
<protein>
    <recommendedName>
        <fullName evidence="1">Integrase catalytic domain-containing protein</fullName>
    </recommendedName>
</protein>
<dbReference type="SUPFAM" id="SSF53098">
    <property type="entry name" value="Ribonuclease H-like"/>
    <property type="match status" value="1"/>
</dbReference>
<dbReference type="InterPro" id="IPR001584">
    <property type="entry name" value="Integrase_cat-core"/>
</dbReference>
<dbReference type="PANTHER" id="PTHR37984:SF5">
    <property type="entry name" value="PROTEIN NYNRIN-LIKE"/>
    <property type="match status" value="1"/>
</dbReference>
<dbReference type="EMBL" id="DF143080">
    <property type="protein sequence ID" value="GAA50799.1"/>
    <property type="molecule type" value="Genomic_DNA"/>
</dbReference>
<evidence type="ECO:0000313" key="3">
    <source>
        <dbReference type="Proteomes" id="UP000008909"/>
    </source>
</evidence>
<accession>G7YCW5</accession>
<keyword evidence="3" id="KW-1185">Reference proteome</keyword>
<dbReference type="InterPro" id="IPR012337">
    <property type="entry name" value="RNaseH-like_sf"/>
</dbReference>
<name>G7YCW5_CLOSI</name>
<dbReference type="InterPro" id="IPR050951">
    <property type="entry name" value="Retrovirus_Pol_polyprotein"/>
</dbReference>
<dbReference type="PROSITE" id="PS50994">
    <property type="entry name" value="INTEGRASE"/>
    <property type="match status" value="1"/>
</dbReference>
<sequence>MNHVTACATISKLQHVFSHFGVPNIKDSAFTSPEFPSFCQGNSIQHVRSPPSYPHSNGQVERFVDTFKRALLKLKEEGTTPEIIEIFLLSYRATPNVSVPHGKSPAKVFMSRKIRLPVDVIRPTPHSPTGRNTNMEVQFNRYHDAVSKIFIPGQSVLEKDYRDGVEKWTQCIILRRAVKIVHE</sequence>
<evidence type="ECO:0000313" key="2">
    <source>
        <dbReference type="EMBL" id="GAA50799.1"/>
    </source>
</evidence>
<gene>
    <name evidence="2" type="ORF">CLF_105054</name>
</gene>
<organism evidence="2 3">
    <name type="scientific">Clonorchis sinensis</name>
    <name type="common">Chinese liver fluke</name>
    <dbReference type="NCBI Taxonomy" id="79923"/>
    <lineage>
        <taxon>Eukaryota</taxon>
        <taxon>Metazoa</taxon>
        <taxon>Spiralia</taxon>
        <taxon>Lophotrochozoa</taxon>
        <taxon>Platyhelminthes</taxon>
        <taxon>Trematoda</taxon>
        <taxon>Digenea</taxon>
        <taxon>Opisthorchiida</taxon>
        <taxon>Opisthorchiata</taxon>
        <taxon>Opisthorchiidae</taxon>
        <taxon>Clonorchis</taxon>
    </lineage>
</organism>
<dbReference type="PANTHER" id="PTHR37984">
    <property type="entry name" value="PROTEIN CBG26694"/>
    <property type="match status" value="1"/>
</dbReference>
<feature type="domain" description="Integrase catalytic" evidence="1">
    <location>
        <begin position="26"/>
        <end position="113"/>
    </location>
</feature>
<evidence type="ECO:0000259" key="1">
    <source>
        <dbReference type="PROSITE" id="PS50994"/>
    </source>
</evidence>
<dbReference type="AlphaFoldDB" id="G7YCW5"/>
<proteinExistence type="predicted"/>
<dbReference type="Gene3D" id="3.30.420.10">
    <property type="entry name" value="Ribonuclease H-like superfamily/Ribonuclease H"/>
    <property type="match status" value="1"/>
</dbReference>
<dbReference type="GO" id="GO:0015074">
    <property type="term" value="P:DNA integration"/>
    <property type="evidence" value="ECO:0007669"/>
    <property type="project" value="InterPro"/>
</dbReference>
<dbReference type="GO" id="GO:0003676">
    <property type="term" value="F:nucleic acid binding"/>
    <property type="evidence" value="ECO:0007669"/>
    <property type="project" value="InterPro"/>
</dbReference>
<dbReference type="InterPro" id="IPR036397">
    <property type="entry name" value="RNaseH_sf"/>
</dbReference>
<dbReference type="Proteomes" id="UP000008909">
    <property type="component" value="Unassembled WGS sequence"/>
</dbReference>